<evidence type="ECO:0000256" key="7">
    <source>
        <dbReference type="ARBA" id="ARBA00022927"/>
    </source>
</evidence>
<feature type="compositionally biased region" description="Low complexity" evidence="13">
    <location>
        <begin position="140"/>
        <end position="164"/>
    </location>
</feature>
<accession>A0A918RWJ3</accession>
<keyword evidence="9 12" id="KW-0811">Translocation</keyword>
<protein>
    <recommendedName>
        <fullName evidence="3 12">Protein-export membrane protein SecG</fullName>
    </recommendedName>
</protein>
<comment type="subcellular location">
    <subcellularLocation>
        <location evidence="1 12">Cell membrane</location>
        <topology evidence="1 12">Multi-pass membrane protein</topology>
    </subcellularLocation>
</comment>
<comment type="similarity">
    <text evidence="2 12">Belongs to the SecG family.</text>
</comment>
<evidence type="ECO:0000313" key="15">
    <source>
        <dbReference type="Proteomes" id="UP000646579"/>
    </source>
</evidence>
<evidence type="ECO:0000256" key="12">
    <source>
        <dbReference type="RuleBase" id="RU365087"/>
    </source>
</evidence>
<dbReference type="RefSeq" id="WP_189422719.1">
    <property type="nucleotide sequence ID" value="NZ_BMZE01000001.1"/>
</dbReference>
<dbReference type="EMBL" id="BMZE01000001">
    <property type="protein sequence ID" value="GHA12015.1"/>
    <property type="molecule type" value="Genomic_DNA"/>
</dbReference>
<dbReference type="Pfam" id="PF03840">
    <property type="entry name" value="SecG"/>
    <property type="match status" value="1"/>
</dbReference>
<dbReference type="GO" id="GO:0005886">
    <property type="term" value="C:plasma membrane"/>
    <property type="evidence" value="ECO:0007669"/>
    <property type="project" value="UniProtKB-SubCell"/>
</dbReference>
<evidence type="ECO:0000256" key="3">
    <source>
        <dbReference type="ARBA" id="ARBA00017876"/>
    </source>
</evidence>
<evidence type="ECO:0000256" key="10">
    <source>
        <dbReference type="ARBA" id="ARBA00023136"/>
    </source>
</evidence>
<dbReference type="Proteomes" id="UP000646579">
    <property type="component" value="Unassembled WGS sequence"/>
</dbReference>
<keyword evidence="7 12" id="KW-0653">Protein transport</keyword>
<evidence type="ECO:0000313" key="14">
    <source>
        <dbReference type="EMBL" id="GHA12015.1"/>
    </source>
</evidence>
<comment type="caution">
    <text evidence="14">The sequence shown here is derived from an EMBL/GenBank/DDBJ whole genome shotgun (WGS) entry which is preliminary data.</text>
</comment>
<dbReference type="PANTHER" id="PTHR34182">
    <property type="entry name" value="PROTEIN-EXPORT MEMBRANE PROTEIN SECG"/>
    <property type="match status" value="1"/>
</dbReference>
<dbReference type="GO" id="GO:0043952">
    <property type="term" value="P:protein transport by the Sec complex"/>
    <property type="evidence" value="ECO:0007669"/>
    <property type="project" value="TreeGrafter"/>
</dbReference>
<evidence type="ECO:0000256" key="6">
    <source>
        <dbReference type="ARBA" id="ARBA00022692"/>
    </source>
</evidence>
<keyword evidence="6 12" id="KW-0812">Transmembrane</keyword>
<organism evidence="14 15">
    <name type="scientific">Devosia pacifica</name>
    <dbReference type="NCBI Taxonomy" id="1335967"/>
    <lineage>
        <taxon>Bacteria</taxon>
        <taxon>Pseudomonadati</taxon>
        <taxon>Pseudomonadota</taxon>
        <taxon>Alphaproteobacteria</taxon>
        <taxon>Hyphomicrobiales</taxon>
        <taxon>Devosiaceae</taxon>
        <taxon>Devosia</taxon>
    </lineage>
</organism>
<evidence type="ECO:0000256" key="13">
    <source>
        <dbReference type="SAM" id="MobiDB-lite"/>
    </source>
</evidence>
<evidence type="ECO:0000256" key="5">
    <source>
        <dbReference type="ARBA" id="ARBA00022475"/>
    </source>
</evidence>
<dbReference type="PANTHER" id="PTHR34182:SF1">
    <property type="entry name" value="PROTEIN-EXPORT MEMBRANE PROTEIN SECG"/>
    <property type="match status" value="1"/>
</dbReference>
<keyword evidence="15" id="KW-1185">Reference proteome</keyword>
<dbReference type="GO" id="GO:0009306">
    <property type="term" value="P:protein secretion"/>
    <property type="evidence" value="ECO:0007669"/>
    <property type="project" value="UniProtKB-UniRule"/>
</dbReference>
<dbReference type="GO" id="GO:0065002">
    <property type="term" value="P:intracellular protein transmembrane transport"/>
    <property type="evidence" value="ECO:0007669"/>
    <property type="project" value="TreeGrafter"/>
</dbReference>
<gene>
    <name evidence="14" type="primary">secG</name>
    <name evidence="14" type="ORF">GCM10007989_02990</name>
</gene>
<evidence type="ECO:0000256" key="9">
    <source>
        <dbReference type="ARBA" id="ARBA00023010"/>
    </source>
</evidence>
<keyword evidence="10 12" id="KW-0472">Membrane</keyword>
<reference evidence="14" key="2">
    <citation type="submission" date="2020-09" db="EMBL/GenBank/DDBJ databases">
        <authorList>
            <person name="Sun Q."/>
            <person name="Kim S."/>
        </authorList>
    </citation>
    <scope>NUCLEOTIDE SEQUENCE</scope>
    <source>
        <strain evidence="14">KCTC 32437</strain>
    </source>
</reference>
<proteinExistence type="inferred from homology"/>
<keyword evidence="4 12" id="KW-0813">Transport</keyword>
<dbReference type="AlphaFoldDB" id="A0A918RWJ3"/>
<evidence type="ECO:0000256" key="8">
    <source>
        <dbReference type="ARBA" id="ARBA00022989"/>
    </source>
</evidence>
<keyword evidence="8 12" id="KW-1133">Transmembrane helix</keyword>
<evidence type="ECO:0000256" key="4">
    <source>
        <dbReference type="ARBA" id="ARBA00022448"/>
    </source>
</evidence>
<dbReference type="PRINTS" id="PR01651">
    <property type="entry name" value="SECGEXPORT"/>
</dbReference>
<reference evidence="14" key="1">
    <citation type="journal article" date="2014" name="Int. J. Syst. Evol. Microbiol.">
        <title>Complete genome sequence of Corynebacterium casei LMG S-19264T (=DSM 44701T), isolated from a smear-ripened cheese.</title>
        <authorList>
            <consortium name="US DOE Joint Genome Institute (JGI-PGF)"/>
            <person name="Walter F."/>
            <person name="Albersmeier A."/>
            <person name="Kalinowski J."/>
            <person name="Ruckert C."/>
        </authorList>
    </citation>
    <scope>NUCLEOTIDE SEQUENCE</scope>
    <source>
        <strain evidence="14">KCTC 32437</strain>
    </source>
</reference>
<evidence type="ECO:0000256" key="1">
    <source>
        <dbReference type="ARBA" id="ARBA00004651"/>
    </source>
</evidence>
<sequence length="197" mass="19146">MANVLLVAYLLIVLALIVVILLQRSEGGALGIGGGGGGGGFMTARGSANLLTRTTAILAVLFFATAIGLTVLSELDRGTSSILDRAADGSGGSSGTVLDALDALQGDSQGDLPVPATSDEAPGGEAPSAGDDLNLSVPETPASDDTTGTAPAAPEAPAIETPAEQTDAEPTAPVGADEAVDASEETQPAVPTAPGGN</sequence>
<evidence type="ECO:0000256" key="2">
    <source>
        <dbReference type="ARBA" id="ARBA00008445"/>
    </source>
</evidence>
<dbReference type="GO" id="GO:0015450">
    <property type="term" value="F:protein-transporting ATPase activity"/>
    <property type="evidence" value="ECO:0007669"/>
    <property type="project" value="UniProtKB-UniRule"/>
</dbReference>
<name>A0A918RWJ3_9HYPH</name>
<evidence type="ECO:0000256" key="11">
    <source>
        <dbReference type="ARBA" id="ARBA00025182"/>
    </source>
</evidence>
<dbReference type="NCBIfam" id="TIGR00810">
    <property type="entry name" value="secG"/>
    <property type="match status" value="1"/>
</dbReference>
<keyword evidence="5 12" id="KW-1003">Cell membrane</keyword>
<feature type="region of interest" description="Disordered" evidence="13">
    <location>
        <begin position="106"/>
        <end position="197"/>
    </location>
</feature>
<comment type="function">
    <text evidence="11 12">Involved in protein export. Participates in an early event of protein translocation.</text>
</comment>
<feature type="transmembrane region" description="Helical" evidence="12">
    <location>
        <begin position="51"/>
        <end position="72"/>
    </location>
</feature>
<dbReference type="InterPro" id="IPR004692">
    <property type="entry name" value="SecG"/>
</dbReference>
<comment type="caution">
    <text evidence="12">Lacks conserved residue(s) required for the propagation of feature annotation.</text>
</comment>